<dbReference type="Gene3D" id="1.25.10.10">
    <property type="entry name" value="Leucine-rich Repeat Variant"/>
    <property type="match status" value="1"/>
</dbReference>
<dbReference type="Pfam" id="PF25758">
    <property type="entry name" value="TPR_IPO11"/>
    <property type="match status" value="1"/>
</dbReference>
<dbReference type="GO" id="GO:0031267">
    <property type="term" value="F:small GTPase binding"/>
    <property type="evidence" value="ECO:0007669"/>
    <property type="project" value="InterPro"/>
</dbReference>
<keyword evidence="4" id="KW-0539">Nucleus</keyword>
<accession>A0A0F7SR56</accession>
<proteinExistence type="inferred from homology"/>
<reference evidence="6" key="1">
    <citation type="submission" date="2014-08" db="EMBL/GenBank/DDBJ databases">
        <authorList>
            <person name="Sharma Rahul"/>
            <person name="Thines Marco"/>
        </authorList>
    </citation>
    <scope>NUCLEOTIDE SEQUENCE</scope>
</reference>
<comment type="subcellular location">
    <subcellularLocation>
        <location evidence="1">Nucleus</location>
    </subcellularLocation>
</comment>
<dbReference type="InterPro" id="IPR058669">
    <property type="entry name" value="TPR_IPO7/11-like"/>
</dbReference>
<dbReference type="GO" id="GO:0006606">
    <property type="term" value="P:protein import into nucleus"/>
    <property type="evidence" value="ECO:0007669"/>
    <property type="project" value="TreeGrafter"/>
</dbReference>
<dbReference type="GO" id="GO:0005829">
    <property type="term" value="C:cytosol"/>
    <property type="evidence" value="ECO:0007669"/>
    <property type="project" value="TreeGrafter"/>
</dbReference>
<dbReference type="InterPro" id="IPR011989">
    <property type="entry name" value="ARM-like"/>
</dbReference>
<dbReference type="InterPro" id="IPR016024">
    <property type="entry name" value="ARM-type_fold"/>
</dbReference>
<dbReference type="PROSITE" id="PS50166">
    <property type="entry name" value="IMPORTIN_B_NT"/>
    <property type="match status" value="1"/>
</dbReference>
<evidence type="ECO:0000259" key="5">
    <source>
        <dbReference type="PROSITE" id="PS50166"/>
    </source>
</evidence>
<dbReference type="GO" id="GO:0005635">
    <property type="term" value="C:nuclear envelope"/>
    <property type="evidence" value="ECO:0007669"/>
    <property type="project" value="TreeGrafter"/>
</dbReference>
<evidence type="ECO:0000256" key="1">
    <source>
        <dbReference type="ARBA" id="ARBA00004123"/>
    </source>
</evidence>
<evidence type="ECO:0000256" key="4">
    <source>
        <dbReference type="ARBA" id="ARBA00023242"/>
    </source>
</evidence>
<keyword evidence="3" id="KW-0813">Transport</keyword>
<keyword evidence="6" id="KW-0675">Receptor</keyword>
<evidence type="ECO:0000256" key="3">
    <source>
        <dbReference type="ARBA" id="ARBA00022448"/>
    </source>
</evidence>
<comment type="similarity">
    <text evidence="2">Belongs to the importin beta family.</text>
</comment>
<dbReference type="InterPro" id="IPR001494">
    <property type="entry name" value="Importin-beta_N"/>
</dbReference>
<dbReference type="Pfam" id="PF03810">
    <property type="entry name" value="IBN_N"/>
    <property type="match status" value="1"/>
</dbReference>
<dbReference type="PANTHER" id="PTHR10997">
    <property type="entry name" value="IMPORTIN-7, 8, 11"/>
    <property type="match status" value="1"/>
</dbReference>
<dbReference type="SUPFAM" id="SSF48371">
    <property type="entry name" value="ARM repeat"/>
    <property type="match status" value="1"/>
</dbReference>
<evidence type="ECO:0000313" key="6">
    <source>
        <dbReference type="EMBL" id="CED82990.1"/>
    </source>
</evidence>
<sequence length="999" mass="111554">MSDSSQLVHLLSSLANPSSPQELTSLTELLQSTYQTTGVFNQLHQVALNESVPRDARVLASLVMKNEMVTRWRVKIIIPEEDKQNIRARFFQFLTEPDVTISQMQFWTMSKISRLDYPRSWPDLMQTLKQHLLQAAHARFSSTSSSTDRSTLRNTLWLLNRIIKEWVTVRLPIGTKSMGEFLQLLLPVLIPLLDSLVTLPREVEGSEDSESAMLCFKLVARLIGWEWARPASTHTTESEQRFAGVFSTSIQHLTNLMETRNALIAHLVSATGNATLAARAVLKNLTRHVGSIIKFFKTLEEHNPKGFVSLPSANEIVIYLWKQLKAELDSEDFSNEDQESSRFPTKFKILSLLLYKNILPIWATSSPPVLDGALITETFNVLVVKILPLSVLDLETLADEPEEWCVNETAGNEQWTYDLRPCGERVLLALNNACRNREDRLMDRLMQDTLAQSMSTPITDELSLRRKEAVYAAAGRLARSLVHNPNTPPTQFILALTEECKAPGPEYRVLKRRVAWLIGELVDAEEELAQGSLIWELLIGLISDRSEGSDIGVRLTAATSLKQAMDLWELDSNCFTQYISQIADGLFTLLGELELLEGRRRVIGSLEVLIERVGLEIVPYIDRISQAIPTLWSDASSQEGQWLFKSSLLTLITKLVESAKTNSSRLSTLCIQLLGESLRGGAKVQLEEDAMLLWQAWLRNTSTLDAELIQLVPAAIEQLTVSRDQVEKGLGILDSYMLLDGQRIYQEFAVPICAVFKDIIMTSTPADVLNVLSSLAIHVQIASASFWAVGMNNTALFTALFKGATAKNVGNALPYYTNVFAEMILRASTSKDSDGQPNQAEFFTLAEMSGVSKAQFLDFWWDSFDRIARSSIRKRVALASAALCPSGDPDILSRFRGEFVNLFLDVLGELKETELDGAIDSSVSALDLHWKRGTEAPTLGDAEGTAEGVRLQALFNLDPVYTASLKGYVREKLAETPRLAEYVDIQDPAFIELQAYLAS</sequence>
<protein>
    <submittedName>
        <fullName evidence="6">Nuclear transport receptor KAP120 (Importin beta superfamily)</fullName>
    </submittedName>
</protein>
<dbReference type="PANTHER" id="PTHR10997:SF7">
    <property type="entry name" value="IMPORTIN-11"/>
    <property type="match status" value="1"/>
</dbReference>
<feature type="domain" description="Importin N-terminal" evidence="5">
    <location>
        <begin position="26"/>
        <end position="96"/>
    </location>
</feature>
<evidence type="ECO:0000256" key="2">
    <source>
        <dbReference type="ARBA" id="ARBA00007991"/>
    </source>
</evidence>
<dbReference type="EMBL" id="LN483142">
    <property type="protein sequence ID" value="CED82990.1"/>
    <property type="molecule type" value="Genomic_DNA"/>
</dbReference>
<dbReference type="AlphaFoldDB" id="A0A0F7SR56"/>
<organism evidence="6">
    <name type="scientific">Phaffia rhodozyma</name>
    <name type="common">Yeast</name>
    <name type="synonym">Xanthophyllomyces dendrorhous</name>
    <dbReference type="NCBI Taxonomy" id="264483"/>
    <lineage>
        <taxon>Eukaryota</taxon>
        <taxon>Fungi</taxon>
        <taxon>Dikarya</taxon>
        <taxon>Basidiomycota</taxon>
        <taxon>Agaricomycotina</taxon>
        <taxon>Tremellomycetes</taxon>
        <taxon>Cystofilobasidiales</taxon>
        <taxon>Mrakiaceae</taxon>
        <taxon>Phaffia</taxon>
    </lineage>
</organism>
<name>A0A0F7SR56_PHARH</name>